<name>A0A4R8C0V0_9ACTN</name>
<reference evidence="1 2" key="1">
    <citation type="submission" date="2019-03" db="EMBL/GenBank/DDBJ databases">
        <title>Genomic Encyclopedia of Type Strains, Phase III (KMG-III): the genomes of soil and plant-associated and newly described type strains.</title>
        <authorList>
            <person name="Whitman W."/>
        </authorList>
    </citation>
    <scope>NUCLEOTIDE SEQUENCE [LARGE SCALE GENOMIC DNA]</scope>
    <source>
        <strain evidence="1 2">VKM Ac-2573</strain>
    </source>
</reference>
<evidence type="ECO:0008006" key="3">
    <source>
        <dbReference type="Google" id="ProtNLM"/>
    </source>
</evidence>
<proteinExistence type="predicted"/>
<comment type="caution">
    <text evidence="1">The sequence shown here is derived from an EMBL/GenBank/DDBJ whole genome shotgun (WGS) entry which is preliminary data.</text>
</comment>
<keyword evidence="2" id="KW-1185">Reference proteome</keyword>
<dbReference type="AlphaFoldDB" id="A0A4R8C0V0"/>
<dbReference type="Proteomes" id="UP000295146">
    <property type="component" value="Unassembled WGS sequence"/>
</dbReference>
<protein>
    <recommendedName>
        <fullName evidence="3">Glycosyl hydrolase family 20</fullName>
    </recommendedName>
</protein>
<evidence type="ECO:0000313" key="1">
    <source>
        <dbReference type="EMBL" id="TDW69332.1"/>
    </source>
</evidence>
<sequence length="707" mass="80619">MSTVYLVSEVRSPLVDFGLAEIRKALNAAGLEAVGPWPELRDDPAPRPMIVVRADNSSDEVDAFIAGADGQAGPTYPDESFTVTGAGGRVVIEAAHPRGLMYGCLEVADLIRAERWADEGLDIAKSPTLAVRGVKFNLPYEPYSDGDPFRQNLDTCFDLEFWRDYLDELARNRYNCLSLWSLHPFHLMVSSPEFRDANPFTDEEIADHERFFHALFGHARDRGIDVYLFTWNIYLPEPVARGLGLPAALANSSEGTETINRWDAARARQRAPQVSAYYEEMIYRLLVTYPELDGIGTSGSEAMSGTGTEKEQWVVDTYLRGIERSRRRVKFLHRTNMQSTADIIAMAKPRMDPSRFYISWKYSIAHCYSYPRPAFEELLHAWDGVDLEQTQFLFTVRNDDVHTHRWGDVDYVREYVRGMAAKSYVHGFYWGADGYLWARDFQHVDHGHKAWRWDFERHRLQFQLWGRLAYDPDTASDVFERLARLDYGDDASTLYEGLRHASKIIPAVNRLCWLDLDFQWHPEGCLTRDHGLRTVLDFLDSSPMPGAGTIGIREFAKAERLGGTDASAETPLDVIAVLTEESRAAEELAAAAQDRNPSWREPHATCAILDLRATASLGRYYAAKIEAALELARAEEHGEPERAVRAAELLDEAVEHWIALGFFWSQHYQPYRMARVDRIFGYPFYLEDVRRDARLAHDFGDRLANQH</sequence>
<organism evidence="1 2">
    <name type="scientific">Kribbella pratensis</name>
    <dbReference type="NCBI Taxonomy" id="2512112"/>
    <lineage>
        <taxon>Bacteria</taxon>
        <taxon>Bacillati</taxon>
        <taxon>Actinomycetota</taxon>
        <taxon>Actinomycetes</taxon>
        <taxon>Propionibacteriales</taxon>
        <taxon>Kribbellaceae</taxon>
        <taxon>Kribbella</taxon>
    </lineage>
</organism>
<dbReference type="OrthoDB" id="99887at2"/>
<dbReference type="EMBL" id="SODP01000002">
    <property type="protein sequence ID" value="TDW69332.1"/>
    <property type="molecule type" value="Genomic_DNA"/>
</dbReference>
<gene>
    <name evidence="1" type="ORF">EV653_3356</name>
</gene>
<dbReference type="RefSeq" id="WP_134104386.1">
    <property type="nucleotide sequence ID" value="NZ_SODP01000002.1"/>
</dbReference>
<evidence type="ECO:0000313" key="2">
    <source>
        <dbReference type="Proteomes" id="UP000295146"/>
    </source>
</evidence>
<accession>A0A4R8C0V0</accession>